<dbReference type="PANTHER" id="PTHR34351">
    <property type="entry name" value="SLR1927 PROTEIN-RELATED"/>
    <property type="match status" value="1"/>
</dbReference>
<name>A0A511X426_9BACI</name>
<accession>A0A511X426</accession>
<dbReference type="AlphaFoldDB" id="A0A511X426"/>
<organism evidence="3 4">
    <name type="scientific">Halolactibacillus alkaliphilus</name>
    <dbReference type="NCBI Taxonomy" id="442899"/>
    <lineage>
        <taxon>Bacteria</taxon>
        <taxon>Bacillati</taxon>
        <taxon>Bacillota</taxon>
        <taxon>Bacilli</taxon>
        <taxon>Bacillales</taxon>
        <taxon>Bacillaceae</taxon>
        <taxon>Halolactibacillus</taxon>
    </lineage>
</organism>
<dbReference type="STRING" id="442899.SAMN05720591_13517"/>
<dbReference type="InterPro" id="IPR002881">
    <property type="entry name" value="DUF58"/>
</dbReference>
<keyword evidence="1" id="KW-0472">Membrane</keyword>
<comment type="caution">
    <text evidence="3">The sequence shown here is derived from an EMBL/GenBank/DDBJ whole genome shotgun (WGS) entry which is preliminary data.</text>
</comment>
<feature type="domain" description="DUF58" evidence="2">
    <location>
        <begin position="215"/>
        <end position="257"/>
    </location>
</feature>
<keyword evidence="1" id="KW-0812">Transmembrane</keyword>
<evidence type="ECO:0000259" key="2">
    <source>
        <dbReference type="Pfam" id="PF01882"/>
    </source>
</evidence>
<feature type="transmembrane region" description="Helical" evidence="1">
    <location>
        <begin position="7"/>
        <end position="24"/>
    </location>
</feature>
<proteinExistence type="predicted"/>
<reference evidence="3 4" key="1">
    <citation type="submission" date="2019-07" db="EMBL/GenBank/DDBJ databases">
        <title>Whole genome shotgun sequence of Halolactibacillus alkaliphilus NBRC 103919.</title>
        <authorList>
            <person name="Hosoyama A."/>
            <person name="Uohara A."/>
            <person name="Ohji S."/>
            <person name="Ichikawa N."/>
        </authorList>
    </citation>
    <scope>NUCLEOTIDE SEQUENCE [LARGE SCALE GENOMIC DNA]</scope>
    <source>
        <strain evidence="3 4">NBRC 103919</strain>
    </source>
</reference>
<dbReference type="Proteomes" id="UP000321400">
    <property type="component" value="Unassembled WGS sequence"/>
</dbReference>
<dbReference type="OrthoDB" id="140416at2"/>
<feature type="transmembrane region" description="Helical" evidence="1">
    <location>
        <begin position="30"/>
        <end position="52"/>
    </location>
</feature>
<dbReference type="PANTHER" id="PTHR34351:SF2">
    <property type="entry name" value="DUF58 DOMAIN-CONTAINING PROTEIN"/>
    <property type="match status" value="1"/>
</dbReference>
<protein>
    <recommendedName>
        <fullName evidence="2">DUF58 domain-containing protein</fullName>
    </recommendedName>
</protein>
<sequence>MRLRCIFLKSIQLLLIGFLFYSYAMFQGGAVSYTLFYAVSFILLYLVLVMMYPVQHMTASIMTNRNEIEAGERLSVSVEVKRRWPLPFVFMTVTLPLPETVAYRFNGTQTFLSGTRVPQQQALSRTVLLGLNRQVTVNVDLDHLPRGKHQFERVEVAIEDGFLFSKKVTECETHHAVYSYPVMIEKKTKSTTLLVDNVTKVLYPYLQRREDMAGVREYVMGDKISQIDWKKSSKQSELFTKQFDPKPKKQMLFLLDTGGDVIENEWALTVLYHLITLFDRDKQTYRVNLTAFRQQFLYSSMPVKQKKQKLAELHLDDYDADCWIWKKSTMLIVISSQQPKSISKDIFYQLKKQRGTLILTSEKVSEENITGIHVHHLAPTTILGGDVYDK</sequence>
<evidence type="ECO:0000313" key="3">
    <source>
        <dbReference type="EMBL" id="GEN57702.1"/>
    </source>
</evidence>
<evidence type="ECO:0000256" key="1">
    <source>
        <dbReference type="SAM" id="Phobius"/>
    </source>
</evidence>
<dbReference type="RefSeq" id="WP_089803403.1">
    <property type="nucleotide sequence ID" value="NZ_BJYE01000037.1"/>
</dbReference>
<keyword evidence="1" id="KW-1133">Transmembrane helix</keyword>
<evidence type="ECO:0000313" key="4">
    <source>
        <dbReference type="Proteomes" id="UP000321400"/>
    </source>
</evidence>
<keyword evidence="4" id="KW-1185">Reference proteome</keyword>
<dbReference type="EMBL" id="BJYE01000037">
    <property type="protein sequence ID" value="GEN57702.1"/>
    <property type="molecule type" value="Genomic_DNA"/>
</dbReference>
<gene>
    <name evidence="3" type="ORF">HAL01_21660</name>
</gene>
<dbReference type="Pfam" id="PF01882">
    <property type="entry name" value="DUF58"/>
    <property type="match status" value="1"/>
</dbReference>